<protein>
    <submittedName>
        <fullName evidence="1">Uncharacterized protein</fullName>
    </submittedName>
</protein>
<comment type="caution">
    <text evidence="1">The sequence shown here is derived from an EMBL/GenBank/DDBJ whole genome shotgun (WGS) entry which is preliminary data.</text>
</comment>
<dbReference type="AlphaFoldDB" id="A0A0V1GK45"/>
<keyword evidence="2" id="KW-1185">Reference proteome</keyword>
<gene>
    <name evidence="1" type="ORF">T11_13718</name>
</gene>
<accession>A0A0V1GK45</accession>
<name>A0A0V1GK45_9BILA</name>
<reference evidence="1 2" key="1">
    <citation type="submission" date="2015-01" db="EMBL/GenBank/DDBJ databases">
        <title>Evolution of Trichinella species and genotypes.</title>
        <authorList>
            <person name="Korhonen P.K."/>
            <person name="Edoardo P."/>
            <person name="Giuseppe L.R."/>
            <person name="Gasser R.B."/>
        </authorList>
    </citation>
    <scope>NUCLEOTIDE SEQUENCE [LARGE SCALE GENOMIC DNA]</scope>
    <source>
        <strain evidence="1">ISS1029</strain>
    </source>
</reference>
<evidence type="ECO:0000313" key="2">
    <source>
        <dbReference type="Proteomes" id="UP000055024"/>
    </source>
</evidence>
<dbReference type="EMBL" id="JYDP01001253">
    <property type="protein sequence ID" value="KRY98644.1"/>
    <property type="molecule type" value="Genomic_DNA"/>
</dbReference>
<sequence length="48" mass="5375">MSTVRLRLSCELAQNTTFVSIVQKNKHCITPKISSQQVVSLSSVFCFD</sequence>
<evidence type="ECO:0000313" key="1">
    <source>
        <dbReference type="EMBL" id="KRY98644.1"/>
    </source>
</evidence>
<dbReference type="Proteomes" id="UP000055024">
    <property type="component" value="Unassembled WGS sequence"/>
</dbReference>
<organism evidence="1 2">
    <name type="scientific">Trichinella zimbabwensis</name>
    <dbReference type="NCBI Taxonomy" id="268475"/>
    <lineage>
        <taxon>Eukaryota</taxon>
        <taxon>Metazoa</taxon>
        <taxon>Ecdysozoa</taxon>
        <taxon>Nematoda</taxon>
        <taxon>Enoplea</taxon>
        <taxon>Dorylaimia</taxon>
        <taxon>Trichinellida</taxon>
        <taxon>Trichinellidae</taxon>
        <taxon>Trichinella</taxon>
    </lineage>
</organism>
<proteinExistence type="predicted"/>